<evidence type="ECO:0000256" key="9">
    <source>
        <dbReference type="ARBA" id="ARBA00022989"/>
    </source>
</evidence>
<feature type="transmembrane region" description="Helical" evidence="12">
    <location>
        <begin position="113"/>
        <end position="129"/>
    </location>
</feature>
<organism evidence="14 15">
    <name type="scientific">Cryobacterium zongtaii</name>
    <dbReference type="NCBI Taxonomy" id="1259217"/>
    <lineage>
        <taxon>Bacteria</taxon>
        <taxon>Bacillati</taxon>
        <taxon>Actinomycetota</taxon>
        <taxon>Actinomycetes</taxon>
        <taxon>Micrococcales</taxon>
        <taxon>Microbacteriaceae</taxon>
        <taxon>Cryobacterium</taxon>
    </lineage>
</organism>
<comment type="catalytic activity">
    <reaction evidence="1">
        <text>ATP + protein L-histidine = ADP + protein N-phospho-L-histidine.</text>
        <dbReference type="EC" id="2.7.13.3"/>
    </reaction>
</comment>
<evidence type="ECO:0000259" key="13">
    <source>
        <dbReference type="PROSITE" id="PS50109"/>
    </source>
</evidence>
<dbReference type="Gene3D" id="1.10.287.130">
    <property type="match status" value="1"/>
</dbReference>
<evidence type="ECO:0000313" key="14">
    <source>
        <dbReference type="EMBL" id="POH69776.1"/>
    </source>
</evidence>
<dbReference type="SUPFAM" id="SSF55874">
    <property type="entry name" value="ATPase domain of HSP90 chaperone/DNA topoisomerase II/histidine kinase"/>
    <property type="match status" value="1"/>
</dbReference>
<evidence type="ECO:0000256" key="11">
    <source>
        <dbReference type="ARBA" id="ARBA00023136"/>
    </source>
</evidence>
<evidence type="ECO:0000313" key="15">
    <source>
        <dbReference type="Proteomes" id="UP000237104"/>
    </source>
</evidence>
<proteinExistence type="predicted"/>
<feature type="transmembrane region" description="Helical" evidence="12">
    <location>
        <begin position="62"/>
        <end position="83"/>
    </location>
</feature>
<feature type="transmembrane region" description="Helical" evidence="12">
    <location>
        <begin position="283"/>
        <end position="302"/>
    </location>
</feature>
<dbReference type="InterPro" id="IPR004358">
    <property type="entry name" value="Sig_transdc_His_kin-like_C"/>
</dbReference>
<dbReference type="FunFam" id="1.10.287.130:FF:000001">
    <property type="entry name" value="Two-component sensor histidine kinase"/>
    <property type="match status" value="1"/>
</dbReference>
<keyword evidence="4" id="KW-1003">Cell membrane</keyword>
<keyword evidence="6" id="KW-0808">Transferase</keyword>
<dbReference type="EMBL" id="PPXF01000019">
    <property type="protein sequence ID" value="POH69776.1"/>
    <property type="molecule type" value="Genomic_DNA"/>
</dbReference>
<evidence type="ECO:0000256" key="5">
    <source>
        <dbReference type="ARBA" id="ARBA00022553"/>
    </source>
</evidence>
<keyword evidence="9 12" id="KW-1133">Transmembrane helix</keyword>
<dbReference type="CDD" id="cd00082">
    <property type="entry name" value="HisKA"/>
    <property type="match status" value="1"/>
</dbReference>
<accession>A0A2S3ZM62</accession>
<dbReference type="AlphaFoldDB" id="A0A2S3ZM62"/>
<keyword evidence="7 12" id="KW-0812">Transmembrane</keyword>
<dbReference type="CDD" id="cd00075">
    <property type="entry name" value="HATPase"/>
    <property type="match status" value="1"/>
</dbReference>
<dbReference type="Gene3D" id="3.30.565.10">
    <property type="entry name" value="Histidine kinase-like ATPase, C-terminal domain"/>
    <property type="match status" value="1"/>
</dbReference>
<feature type="transmembrane region" description="Helical" evidence="12">
    <location>
        <begin position="135"/>
        <end position="154"/>
    </location>
</feature>
<dbReference type="PRINTS" id="PR00344">
    <property type="entry name" value="BCTRLSENSOR"/>
</dbReference>
<feature type="transmembrane region" description="Helical" evidence="12">
    <location>
        <begin position="314"/>
        <end position="335"/>
    </location>
</feature>
<dbReference type="EC" id="2.7.13.3" evidence="3"/>
<dbReference type="PROSITE" id="PS50109">
    <property type="entry name" value="HIS_KIN"/>
    <property type="match status" value="1"/>
</dbReference>
<reference evidence="14 15" key="1">
    <citation type="submission" date="2018-01" db="EMBL/GenBank/DDBJ databases">
        <title>Cryobacterium sp. nov., from glaciers in China.</title>
        <authorList>
            <person name="Liu Q."/>
            <person name="Xin Y.-H."/>
        </authorList>
    </citation>
    <scope>NUCLEOTIDE SEQUENCE [LARGE SCALE GENOMIC DNA]</scope>
    <source>
        <strain evidence="14 15">TMB1-8</strain>
    </source>
</reference>
<dbReference type="Pfam" id="PF00512">
    <property type="entry name" value="HisKA"/>
    <property type="match status" value="1"/>
</dbReference>
<name>A0A2S3ZM62_9MICO</name>
<dbReference type="InterPro" id="IPR007895">
    <property type="entry name" value="MASE1"/>
</dbReference>
<protein>
    <recommendedName>
        <fullName evidence="3">histidine kinase</fullName>
        <ecNumber evidence="3">2.7.13.3</ecNumber>
    </recommendedName>
</protein>
<dbReference type="SMART" id="SM00388">
    <property type="entry name" value="HisKA"/>
    <property type="match status" value="1"/>
</dbReference>
<feature type="transmembrane region" description="Helical" evidence="12">
    <location>
        <begin position="89"/>
        <end position="106"/>
    </location>
</feature>
<dbReference type="InterPro" id="IPR005467">
    <property type="entry name" value="His_kinase_dom"/>
</dbReference>
<keyword evidence="10" id="KW-0902">Two-component regulatory system</keyword>
<dbReference type="SMART" id="SM00387">
    <property type="entry name" value="HATPase_c"/>
    <property type="match status" value="1"/>
</dbReference>
<dbReference type="OrthoDB" id="9757990at2"/>
<keyword evidence="5" id="KW-0597">Phosphoprotein</keyword>
<dbReference type="GO" id="GO:0000155">
    <property type="term" value="F:phosphorelay sensor kinase activity"/>
    <property type="evidence" value="ECO:0007669"/>
    <property type="project" value="InterPro"/>
</dbReference>
<sequence>MRDMRRVPWFGGLSSARVTRTGHTTHYVDNIQSRRGRLHGEGTTRVNNLVVSLWAAPRRWRYAAILVLLLVAYGLGRASLAAPPSPTGVAQWWPAAAAAVLAMCVARGRERTVVAVLVAVVTVAANLGGGRPLPVALGFGLANALEAWVFSAIVARRDEPARLDTVRDVLRFTIAVLCGAVAVGLVAAGTVALFEGAPFGLVLLAAIPSHAFAVFVLVPLALVHRSRARPERRVELLIQVGAMMLVLGVAYGPGRSLPISFLVLPLLTWAAFRFGIRIVAWEVCGTAMVASGLTSLGIGYFSPAQSGATATSGPYVQIFLVTFASSMLLLAAELAQRDDVLSRERDVVQALRELNRQKDDFVSSVSHELRTPITSILGFAEELEDTTLDADQARFTRVIVRNSHRLAQLVEDLLDLSKMSTQTDTGQDEPVDLAALVAECVEEQTPQAHAAGVSLTAEFGAGPFELRSSASDLRRVLTNLVSNAVKFTPPHGQVWVGCTTDADGMLLTVSDNGVGIPPQDIERVFDRFFRSASAELLAGTGLGLPLTKGLVDRLGGTIDLQSDGHTGTHVTVALPRVSPLRSGPATALDSPGTTTRM</sequence>
<evidence type="ECO:0000256" key="12">
    <source>
        <dbReference type="SAM" id="Phobius"/>
    </source>
</evidence>
<comment type="caution">
    <text evidence="14">The sequence shown here is derived from an EMBL/GenBank/DDBJ whole genome shotgun (WGS) entry which is preliminary data.</text>
</comment>
<feature type="transmembrane region" description="Helical" evidence="12">
    <location>
        <begin position="174"/>
        <end position="194"/>
    </location>
</feature>
<evidence type="ECO:0000256" key="7">
    <source>
        <dbReference type="ARBA" id="ARBA00022692"/>
    </source>
</evidence>
<dbReference type="Pfam" id="PF02518">
    <property type="entry name" value="HATPase_c"/>
    <property type="match status" value="1"/>
</dbReference>
<dbReference type="InterPro" id="IPR050736">
    <property type="entry name" value="Sensor_HK_Regulatory"/>
</dbReference>
<dbReference type="PANTHER" id="PTHR43711:SF1">
    <property type="entry name" value="HISTIDINE KINASE 1"/>
    <property type="match status" value="1"/>
</dbReference>
<dbReference type="InterPro" id="IPR003594">
    <property type="entry name" value="HATPase_dom"/>
</dbReference>
<evidence type="ECO:0000256" key="2">
    <source>
        <dbReference type="ARBA" id="ARBA00004651"/>
    </source>
</evidence>
<evidence type="ECO:0000256" key="10">
    <source>
        <dbReference type="ARBA" id="ARBA00023012"/>
    </source>
</evidence>
<evidence type="ECO:0000256" key="1">
    <source>
        <dbReference type="ARBA" id="ARBA00000085"/>
    </source>
</evidence>
<evidence type="ECO:0000256" key="6">
    <source>
        <dbReference type="ARBA" id="ARBA00022679"/>
    </source>
</evidence>
<feature type="transmembrane region" description="Helical" evidence="12">
    <location>
        <begin position="234"/>
        <end position="251"/>
    </location>
</feature>
<dbReference type="InterPro" id="IPR036890">
    <property type="entry name" value="HATPase_C_sf"/>
</dbReference>
<evidence type="ECO:0000256" key="8">
    <source>
        <dbReference type="ARBA" id="ARBA00022777"/>
    </source>
</evidence>
<dbReference type="Proteomes" id="UP000237104">
    <property type="component" value="Unassembled WGS sequence"/>
</dbReference>
<feature type="transmembrane region" description="Helical" evidence="12">
    <location>
        <begin position="200"/>
        <end position="222"/>
    </location>
</feature>
<feature type="domain" description="Histidine kinase" evidence="13">
    <location>
        <begin position="364"/>
        <end position="578"/>
    </location>
</feature>
<dbReference type="InterPro" id="IPR003661">
    <property type="entry name" value="HisK_dim/P_dom"/>
</dbReference>
<evidence type="ECO:0000256" key="4">
    <source>
        <dbReference type="ARBA" id="ARBA00022475"/>
    </source>
</evidence>
<dbReference type="GO" id="GO:0005886">
    <property type="term" value="C:plasma membrane"/>
    <property type="evidence" value="ECO:0007669"/>
    <property type="project" value="UniProtKB-SubCell"/>
</dbReference>
<dbReference type="Pfam" id="PF05231">
    <property type="entry name" value="MASE1"/>
    <property type="match status" value="1"/>
</dbReference>
<keyword evidence="8" id="KW-0418">Kinase</keyword>
<evidence type="ECO:0000256" key="3">
    <source>
        <dbReference type="ARBA" id="ARBA00012438"/>
    </source>
</evidence>
<dbReference type="SUPFAM" id="SSF47384">
    <property type="entry name" value="Homodimeric domain of signal transducing histidine kinase"/>
    <property type="match status" value="1"/>
</dbReference>
<dbReference type="InterPro" id="IPR036097">
    <property type="entry name" value="HisK_dim/P_sf"/>
</dbReference>
<gene>
    <name evidence="14" type="ORF">C3B59_05410</name>
</gene>
<comment type="subcellular location">
    <subcellularLocation>
        <location evidence="2">Cell membrane</location>
        <topology evidence="2">Multi-pass membrane protein</topology>
    </subcellularLocation>
</comment>
<dbReference type="PANTHER" id="PTHR43711">
    <property type="entry name" value="TWO-COMPONENT HISTIDINE KINASE"/>
    <property type="match status" value="1"/>
</dbReference>
<keyword evidence="11 12" id="KW-0472">Membrane</keyword>